<sequence length="88" mass="9546">VKLPIDIQGQIIADLCKFANCEDRYAYGCLAYLAVNRDNHDLIISGGAIEAASIQLKKEADGKEVPSDSVSNSLRLLQNLFIYGSADT</sequence>
<evidence type="ECO:0000313" key="2">
    <source>
        <dbReference type="Proteomes" id="UP000324800"/>
    </source>
</evidence>
<dbReference type="AlphaFoldDB" id="A0A5J4PFV5"/>
<feature type="non-terminal residue" evidence="1">
    <location>
        <position position="88"/>
    </location>
</feature>
<name>A0A5J4PFV5_9EUKA</name>
<proteinExistence type="predicted"/>
<organism evidence="1 2">
    <name type="scientific">Streblomastix strix</name>
    <dbReference type="NCBI Taxonomy" id="222440"/>
    <lineage>
        <taxon>Eukaryota</taxon>
        <taxon>Metamonada</taxon>
        <taxon>Preaxostyla</taxon>
        <taxon>Oxymonadida</taxon>
        <taxon>Streblomastigidae</taxon>
        <taxon>Streblomastix</taxon>
    </lineage>
</organism>
<accession>A0A5J4PFV5</accession>
<feature type="non-terminal residue" evidence="1">
    <location>
        <position position="1"/>
    </location>
</feature>
<comment type="caution">
    <text evidence="1">The sequence shown here is derived from an EMBL/GenBank/DDBJ whole genome shotgun (WGS) entry which is preliminary data.</text>
</comment>
<reference evidence="1 2" key="1">
    <citation type="submission" date="2019-03" db="EMBL/GenBank/DDBJ databases">
        <title>Single cell metagenomics reveals metabolic interactions within the superorganism composed of flagellate Streblomastix strix and complex community of Bacteroidetes bacteria on its surface.</title>
        <authorList>
            <person name="Treitli S.C."/>
            <person name="Kolisko M."/>
            <person name="Husnik F."/>
            <person name="Keeling P."/>
            <person name="Hampl V."/>
        </authorList>
    </citation>
    <scope>NUCLEOTIDE SEQUENCE [LARGE SCALE GENOMIC DNA]</scope>
    <source>
        <strain evidence="1">ST1C</strain>
    </source>
</reference>
<evidence type="ECO:0000313" key="1">
    <source>
        <dbReference type="EMBL" id="KAA6308406.1"/>
    </source>
</evidence>
<gene>
    <name evidence="1" type="ORF">EZS28_056697</name>
</gene>
<dbReference type="EMBL" id="SNRW01050862">
    <property type="protein sequence ID" value="KAA6308406.1"/>
    <property type="molecule type" value="Genomic_DNA"/>
</dbReference>
<protein>
    <submittedName>
        <fullName evidence="1">Uncharacterized protein</fullName>
    </submittedName>
</protein>
<dbReference type="Proteomes" id="UP000324800">
    <property type="component" value="Unassembled WGS sequence"/>
</dbReference>